<dbReference type="InterPro" id="IPR027417">
    <property type="entry name" value="P-loop_NTPase"/>
</dbReference>
<sequence>KIIQSRYSNTQDTALPDTGFYRKRIVADDVLCTVDVLDIADHENTALQEHIRNSDGVILAYSIANRRSFKCIQDYHAQIQRVKNSHLLPMILAGTSCEQLKEQKVSIAEASKLATTTLRCNILEVSASKAINIDPIFHHIVKEIRQ</sequence>
<keyword evidence="4" id="KW-1185">Reference proteome</keyword>
<gene>
    <name evidence="3" type="ORF">K432DRAFT_258523</name>
</gene>
<accession>A0A8E2DWM1</accession>
<dbReference type="InterPro" id="IPR020849">
    <property type="entry name" value="Small_GTPase_Ras-type"/>
</dbReference>
<dbReference type="GO" id="GO:0003924">
    <property type="term" value="F:GTPase activity"/>
    <property type="evidence" value="ECO:0007669"/>
    <property type="project" value="InterPro"/>
</dbReference>
<dbReference type="OrthoDB" id="18798at2759"/>
<organism evidence="3 4">
    <name type="scientific">Lepidopterella palustris CBS 459.81</name>
    <dbReference type="NCBI Taxonomy" id="1314670"/>
    <lineage>
        <taxon>Eukaryota</taxon>
        <taxon>Fungi</taxon>
        <taxon>Dikarya</taxon>
        <taxon>Ascomycota</taxon>
        <taxon>Pezizomycotina</taxon>
        <taxon>Dothideomycetes</taxon>
        <taxon>Pleosporomycetidae</taxon>
        <taxon>Mytilinidiales</taxon>
        <taxon>Argynnaceae</taxon>
        <taxon>Lepidopterella</taxon>
    </lineage>
</organism>
<feature type="non-terminal residue" evidence="3">
    <location>
        <position position="1"/>
    </location>
</feature>
<feature type="non-terminal residue" evidence="3">
    <location>
        <position position="146"/>
    </location>
</feature>
<dbReference type="GO" id="GO:0005525">
    <property type="term" value="F:GTP binding"/>
    <property type="evidence" value="ECO:0007669"/>
    <property type="project" value="UniProtKB-KW"/>
</dbReference>
<proteinExistence type="predicted"/>
<dbReference type="AlphaFoldDB" id="A0A8E2DWM1"/>
<dbReference type="Gene3D" id="3.40.50.300">
    <property type="entry name" value="P-loop containing nucleotide triphosphate hydrolases"/>
    <property type="match status" value="1"/>
</dbReference>
<evidence type="ECO:0000256" key="1">
    <source>
        <dbReference type="ARBA" id="ARBA00022741"/>
    </source>
</evidence>
<dbReference type="SUPFAM" id="SSF52540">
    <property type="entry name" value="P-loop containing nucleoside triphosphate hydrolases"/>
    <property type="match status" value="1"/>
</dbReference>
<evidence type="ECO:0000313" key="3">
    <source>
        <dbReference type="EMBL" id="OCK73090.1"/>
    </source>
</evidence>
<dbReference type="PRINTS" id="PR00449">
    <property type="entry name" value="RASTRNSFRMNG"/>
</dbReference>
<dbReference type="InterPro" id="IPR001806">
    <property type="entry name" value="Small_GTPase"/>
</dbReference>
<evidence type="ECO:0000256" key="2">
    <source>
        <dbReference type="ARBA" id="ARBA00023134"/>
    </source>
</evidence>
<protein>
    <recommendedName>
        <fullName evidence="5">Ras family protein</fullName>
    </recommendedName>
</protein>
<dbReference type="PANTHER" id="PTHR24070">
    <property type="entry name" value="RAS, DI-RAS, AND RHEB FAMILY MEMBERS OF SMALL GTPASE SUPERFAMILY"/>
    <property type="match status" value="1"/>
</dbReference>
<dbReference type="PROSITE" id="PS51419">
    <property type="entry name" value="RAB"/>
    <property type="match status" value="1"/>
</dbReference>
<dbReference type="EMBL" id="KV745984">
    <property type="protein sequence ID" value="OCK73090.1"/>
    <property type="molecule type" value="Genomic_DNA"/>
</dbReference>
<dbReference type="SMART" id="SM00175">
    <property type="entry name" value="RAB"/>
    <property type="match status" value="1"/>
</dbReference>
<reference evidence="3 4" key="1">
    <citation type="journal article" date="2016" name="Nat. Commun.">
        <title>Ectomycorrhizal ecology is imprinted in the genome of the dominant symbiotic fungus Cenococcum geophilum.</title>
        <authorList>
            <consortium name="DOE Joint Genome Institute"/>
            <person name="Peter M."/>
            <person name="Kohler A."/>
            <person name="Ohm R.A."/>
            <person name="Kuo A."/>
            <person name="Krutzmann J."/>
            <person name="Morin E."/>
            <person name="Arend M."/>
            <person name="Barry K.W."/>
            <person name="Binder M."/>
            <person name="Choi C."/>
            <person name="Clum A."/>
            <person name="Copeland A."/>
            <person name="Grisel N."/>
            <person name="Haridas S."/>
            <person name="Kipfer T."/>
            <person name="LaButti K."/>
            <person name="Lindquist E."/>
            <person name="Lipzen A."/>
            <person name="Maire R."/>
            <person name="Meier B."/>
            <person name="Mihaltcheva S."/>
            <person name="Molinier V."/>
            <person name="Murat C."/>
            <person name="Poggeler S."/>
            <person name="Quandt C.A."/>
            <person name="Sperisen C."/>
            <person name="Tritt A."/>
            <person name="Tisserant E."/>
            <person name="Crous P.W."/>
            <person name="Henrissat B."/>
            <person name="Nehls U."/>
            <person name="Egli S."/>
            <person name="Spatafora J.W."/>
            <person name="Grigoriev I.V."/>
            <person name="Martin F.M."/>
        </authorList>
    </citation>
    <scope>NUCLEOTIDE SEQUENCE [LARGE SCALE GENOMIC DNA]</scope>
    <source>
        <strain evidence="3 4">CBS 459.81</strain>
    </source>
</reference>
<dbReference type="GO" id="GO:0007165">
    <property type="term" value="P:signal transduction"/>
    <property type="evidence" value="ECO:0007669"/>
    <property type="project" value="InterPro"/>
</dbReference>
<dbReference type="Pfam" id="PF00071">
    <property type="entry name" value="Ras"/>
    <property type="match status" value="1"/>
</dbReference>
<name>A0A8E2DWM1_9PEZI</name>
<keyword evidence="2" id="KW-0342">GTP-binding</keyword>
<evidence type="ECO:0008006" key="5">
    <source>
        <dbReference type="Google" id="ProtNLM"/>
    </source>
</evidence>
<keyword evidence="1" id="KW-0547">Nucleotide-binding</keyword>
<evidence type="ECO:0000313" key="4">
    <source>
        <dbReference type="Proteomes" id="UP000250266"/>
    </source>
</evidence>
<dbReference type="SMART" id="SM00173">
    <property type="entry name" value="RAS"/>
    <property type="match status" value="1"/>
</dbReference>
<dbReference type="GO" id="GO:0016020">
    <property type="term" value="C:membrane"/>
    <property type="evidence" value="ECO:0007669"/>
    <property type="project" value="InterPro"/>
</dbReference>
<dbReference type="PROSITE" id="PS51421">
    <property type="entry name" value="RAS"/>
    <property type="match status" value="1"/>
</dbReference>
<dbReference type="Proteomes" id="UP000250266">
    <property type="component" value="Unassembled WGS sequence"/>
</dbReference>